<evidence type="ECO:0000256" key="7">
    <source>
        <dbReference type="SAM" id="SignalP"/>
    </source>
</evidence>
<dbReference type="SMART" id="SM00495">
    <property type="entry name" value="ChtBD3"/>
    <property type="match status" value="1"/>
</dbReference>
<dbReference type="SMART" id="SM00736">
    <property type="entry name" value="CADG"/>
    <property type="match status" value="1"/>
</dbReference>
<feature type="active site" description="Charge relay system" evidence="5">
    <location>
        <position position="343"/>
    </location>
</feature>
<keyword evidence="2 5" id="KW-0645">Protease</keyword>
<dbReference type="Pfam" id="PF05922">
    <property type="entry name" value="Inhibitor_I9"/>
    <property type="match status" value="1"/>
</dbReference>
<dbReference type="RefSeq" id="WP_378251115.1">
    <property type="nucleotide sequence ID" value="NZ_JBHSKF010000022.1"/>
</dbReference>
<dbReference type="PROSITE" id="PS00136">
    <property type="entry name" value="SUBTILASE_ASP"/>
    <property type="match status" value="1"/>
</dbReference>
<dbReference type="InterPro" id="IPR013783">
    <property type="entry name" value="Ig-like_fold"/>
</dbReference>
<dbReference type="InterPro" id="IPR023827">
    <property type="entry name" value="Peptidase_S8_Asp-AS"/>
</dbReference>
<dbReference type="PROSITE" id="PS51892">
    <property type="entry name" value="SUBTILASE"/>
    <property type="match status" value="1"/>
</dbReference>
<dbReference type="Gene3D" id="3.30.70.80">
    <property type="entry name" value="Peptidase S8 propeptide/proteinase inhibitor I9"/>
    <property type="match status" value="1"/>
</dbReference>
<dbReference type="Gene3D" id="2.10.10.20">
    <property type="entry name" value="Carbohydrate-binding module superfamily 5/12"/>
    <property type="match status" value="1"/>
</dbReference>
<dbReference type="InterPro" id="IPR022398">
    <property type="entry name" value="Peptidase_S8_His-AS"/>
</dbReference>
<dbReference type="SUPFAM" id="SSF49313">
    <property type="entry name" value="Cadherin-like"/>
    <property type="match status" value="2"/>
</dbReference>
<feature type="chain" id="PRO_5046478211" evidence="7">
    <location>
        <begin position="34"/>
        <end position="715"/>
    </location>
</feature>
<dbReference type="InterPro" id="IPR003610">
    <property type="entry name" value="CBM5/12"/>
</dbReference>
<dbReference type="SUPFAM" id="SSF51055">
    <property type="entry name" value="Carbohydrate binding domain"/>
    <property type="match status" value="1"/>
</dbReference>
<name>A0ABW0EV20_9PSEU</name>
<evidence type="ECO:0000256" key="2">
    <source>
        <dbReference type="ARBA" id="ARBA00022670"/>
    </source>
</evidence>
<comment type="caution">
    <text evidence="10">The sequence shown here is derived from an EMBL/GenBank/DDBJ whole genome shotgun (WGS) entry which is preliminary data.</text>
</comment>
<dbReference type="Proteomes" id="UP001596157">
    <property type="component" value="Unassembled WGS sequence"/>
</dbReference>
<dbReference type="InterPro" id="IPR015500">
    <property type="entry name" value="Peptidase_S8_subtilisin-rel"/>
</dbReference>
<dbReference type="CDD" id="cd04077">
    <property type="entry name" value="Peptidases_S8_PCSK9_ProteinaseK_like"/>
    <property type="match status" value="1"/>
</dbReference>
<dbReference type="Pfam" id="PF00082">
    <property type="entry name" value="Peptidase_S8"/>
    <property type="match status" value="1"/>
</dbReference>
<protein>
    <submittedName>
        <fullName evidence="10">Ig domain-containing protein</fullName>
    </submittedName>
</protein>
<dbReference type="InterPro" id="IPR006644">
    <property type="entry name" value="Cadg"/>
</dbReference>
<evidence type="ECO:0000256" key="5">
    <source>
        <dbReference type="PROSITE-ProRule" id="PRU01240"/>
    </source>
</evidence>
<feature type="active site" description="Charge relay system" evidence="5">
    <location>
        <position position="191"/>
    </location>
</feature>
<accession>A0ABW0EV20</accession>
<dbReference type="InterPro" id="IPR036852">
    <property type="entry name" value="Peptidase_S8/S53_dom_sf"/>
</dbReference>
<feature type="domain" description="Dystroglycan-type cadherin-like" evidence="9">
    <location>
        <begin position="403"/>
        <end position="491"/>
    </location>
</feature>
<keyword evidence="4 5" id="KW-0720">Serine protease</keyword>
<keyword evidence="3 5" id="KW-0378">Hydrolase</keyword>
<dbReference type="InterPro" id="IPR050131">
    <property type="entry name" value="Peptidase_S8_subtilisin-like"/>
</dbReference>
<dbReference type="InterPro" id="IPR023828">
    <property type="entry name" value="Peptidase_S8_Ser-AS"/>
</dbReference>
<feature type="domain" description="Chitin-binding type-3" evidence="8">
    <location>
        <begin position="669"/>
        <end position="715"/>
    </location>
</feature>
<keyword evidence="7" id="KW-0732">Signal</keyword>
<feature type="active site" description="Charge relay system" evidence="5">
    <location>
        <position position="160"/>
    </location>
</feature>
<evidence type="ECO:0000256" key="3">
    <source>
        <dbReference type="ARBA" id="ARBA00022801"/>
    </source>
</evidence>
<organism evidence="10 11">
    <name type="scientific">Actinokineospora guangxiensis</name>
    <dbReference type="NCBI Taxonomy" id="1490288"/>
    <lineage>
        <taxon>Bacteria</taxon>
        <taxon>Bacillati</taxon>
        <taxon>Actinomycetota</taxon>
        <taxon>Actinomycetes</taxon>
        <taxon>Pseudonocardiales</taxon>
        <taxon>Pseudonocardiaceae</taxon>
        <taxon>Actinokineospora</taxon>
    </lineage>
</organism>
<dbReference type="PANTHER" id="PTHR43806:SF11">
    <property type="entry name" value="CEREVISIN-RELATED"/>
    <property type="match status" value="1"/>
</dbReference>
<gene>
    <name evidence="10" type="ORF">ACFPM7_29485</name>
</gene>
<comment type="similarity">
    <text evidence="1 5 6">Belongs to the peptidase S8 family.</text>
</comment>
<dbReference type="EMBL" id="JBHSKF010000022">
    <property type="protein sequence ID" value="MFC5291203.1"/>
    <property type="molecule type" value="Genomic_DNA"/>
</dbReference>
<dbReference type="InterPro" id="IPR000209">
    <property type="entry name" value="Peptidase_S8/S53_dom"/>
</dbReference>
<evidence type="ECO:0000313" key="11">
    <source>
        <dbReference type="Proteomes" id="UP001596157"/>
    </source>
</evidence>
<dbReference type="SUPFAM" id="SSF54897">
    <property type="entry name" value="Protease propeptides/inhibitors"/>
    <property type="match status" value="1"/>
</dbReference>
<dbReference type="PROSITE" id="PS00138">
    <property type="entry name" value="SUBTILASE_SER"/>
    <property type="match status" value="1"/>
</dbReference>
<sequence>MRQSRVAWARRLAVPALAAATTLSLTMAAPAVAEGAILGAGAHGAISDSYLIVLKERTTTMAAVGPTAESMAERYGGTVTATWRHALRGYAATMTERQARRLAADPAVAAVEQNRVVRLADTQQNPPSWGLDRIDQRDRPLNSAYTYPNTASTVHAYVIDTGIRTSHRDFGARATWGTNTVGGANTDCHGHGTHVAGTVGGSAHGVAKGVRLVAVKSLDCQGSGSTQSIVSAVDWVTANAVKPAVANMSLGGGASTAMDNAVRNSIASGITYAIASGNSNTNACGTSPARVTEALTVNAGTNGDVRASFSNFGTCTDLFAPGQDITSAWHTSDTATNTISGTSMAAPHVAGAVALYLAANPSATVPQTNQAMIDRASTGKITNPGTGSPNRLLFVQQDAPADVAVTNPGGQSGTVGSPASLQLAATGGTPPYTWSATGLPAGLTLSPATGRISGTPTAANTYQVTVTATDASSRSGSATFGWTVAPDAGGDLTIPNPGTLTGAVGVEAGVKLTVTGGSGPYTWTVDGLPPGLPLDADGSDTAVVNGVPTTAGAYRVTASVTGATGGSTSIQFDWVITGGGGQVTVPSPGDQSGTVGTAVSLRLSASGGAAPYAWTATGLPAGLSVSPDGLISGTPTTAGTTTVTVTATDSASASGTATFAWRVDAGGGGTAWAPWTAYAAGATVTYEGATYRCLQPHTSQPGWTPAAVPALWQRL</sequence>
<keyword evidence="11" id="KW-1185">Reference proteome</keyword>
<dbReference type="Gene3D" id="2.60.40.10">
    <property type="entry name" value="Immunoglobulins"/>
    <property type="match status" value="3"/>
</dbReference>
<dbReference type="InterPro" id="IPR010259">
    <property type="entry name" value="S8pro/Inhibitor_I9"/>
</dbReference>
<dbReference type="Pfam" id="PF05345">
    <property type="entry name" value="He_PIG"/>
    <property type="match status" value="2"/>
</dbReference>
<dbReference type="InterPro" id="IPR037045">
    <property type="entry name" value="S8pro/Inhibitor_I9_sf"/>
</dbReference>
<dbReference type="SUPFAM" id="SSF52743">
    <property type="entry name" value="Subtilisin-like"/>
    <property type="match status" value="1"/>
</dbReference>
<dbReference type="PANTHER" id="PTHR43806">
    <property type="entry name" value="PEPTIDASE S8"/>
    <property type="match status" value="1"/>
</dbReference>
<dbReference type="Pfam" id="PF02839">
    <property type="entry name" value="CBM_5_12"/>
    <property type="match status" value="1"/>
</dbReference>
<evidence type="ECO:0000256" key="6">
    <source>
        <dbReference type="RuleBase" id="RU003355"/>
    </source>
</evidence>
<dbReference type="InterPro" id="IPR034193">
    <property type="entry name" value="PCSK9_ProteinaseK-like"/>
</dbReference>
<evidence type="ECO:0000256" key="1">
    <source>
        <dbReference type="ARBA" id="ARBA00011073"/>
    </source>
</evidence>
<reference evidence="11" key="1">
    <citation type="journal article" date="2019" name="Int. J. Syst. Evol. Microbiol.">
        <title>The Global Catalogue of Microorganisms (GCM) 10K type strain sequencing project: providing services to taxonomists for standard genome sequencing and annotation.</title>
        <authorList>
            <consortium name="The Broad Institute Genomics Platform"/>
            <consortium name="The Broad Institute Genome Sequencing Center for Infectious Disease"/>
            <person name="Wu L."/>
            <person name="Ma J."/>
        </authorList>
    </citation>
    <scope>NUCLEOTIDE SEQUENCE [LARGE SCALE GENOMIC DNA]</scope>
    <source>
        <strain evidence="11">CCUG 59778</strain>
    </source>
</reference>
<dbReference type="PRINTS" id="PR00723">
    <property type="entry name" value="SUBTILISIN"/>
</dbReference>
<evidence type="ECO:0000259" key="8">
    <source>
        <dbReference type="SMART" id="SM00495"/>
    </source>
</evidence>
<evidence type="ECO:0000313" key="10">
    <source>
        <dbReference type="EMBL" id="MFC5291203.1"/>
    </source>
</evidence>
<evidence type="ECO:0000256" key="4">
    <source>
        <dbReference type="ARBA" id="ARBA00022825"/>
    </source>
</evidence>
<evidence type="ECO:0000259" key="9">
    <source>
        <dbReference type="SMART" id="SM00736"/>
    </source>
</evidence>
<dbReference type="InterPro" id="IPR036573">
    <property type="entry name" value="CBM_sf_5/12"/>
</dbReference>
<dbReference type="CDD" id="cd12214">
    <property type="entry name" value="ChiA1_BD"/>
    <property type="match status" value="1"/>
</dbReference>
<feature type="signal peptide" evidence="7">
    <location>
        <begin position="1"/>
        <end position="33"/>
    </location>
</feature>
<dbReference type="InterPro" id="IPR015919">
    <property type="entry name" value="Cadherin-like_sf"/>
</dbReference>
<dbReference type="Gene3D" id="3.40.50.200">
    <property type="entry name" value="Peptidase S8/S53 domain"/>
    <property type="match status" value="1"/>
</dbReference>
<dbReference type="PROSITE" id="PS00137">
    <property type="entry name" value="SUBTILASE_HIS"/>
    <property type="match status" value="1"/>
</dbReference>
<proteinExistence type="inferred from homology"/>